<organism evidence="2 3">
    <name type="scientific">Paenibacillus plantarum</name>
    <dbReference type="NCBI Taxonomy" id="2654975"/>
    <lineage>
        <taxon>Bacteria</taxon>
        <taxon>Bacillati</taxon>
        <taxon>Bacillota</taxon>
        <taxon>Bacilli</taxon>
        <taxon>Bacillales</taxon>
        <taxon>Paenibacillaceae</taxon>
        <taxon>Paenibacillus</taxon>
    </lineage>
</organism>
<feature type="transmembrane region" description="Helical" evidence="1">
    <location>
        <begin position="9"/>
        <end position="26"/>
    </location>
</feature>
<feature type="transmembrane region" description="Helical" evidence="1">
    <location>
        <begin position="32"/>
        <end position="51"/>
    </location>
</feature>
<protein>
    <submittedName>
        <fullName evidence="2">Uncharacterized protein</fullName>
    </submittedName>
</protein>
<evidence type="ECO:0000313" key="2">
    <source>
        <dbReference type="EMBL" id="NOU64218.1"/>
    </source>
</evidence>
<sequence>MARNSMKITGAYILIVVSFLAIILTWEPSLLSPLGGSFIAGVSFIGAILMWQDAAESLQGVGKENVNRAKADR</sequence>
<dbReference type="Proteomes" id="UP000653578">
    <property type="component" value="Unassembled WGS sequence"/>
</dbReference>
<dbReference type="RefSeq" id="WP_171629977.1">
    <property type="nucleotide sequence ID" value="NZ_WHNY01000028.1"/>
</dbReference>
<evidence type="ECO:0000256" key="1">
    <source>
        <dbReference type="SAM" id="Phobius"/>
    </source>
</evidence>
<comment type="caution">
    <text evidence="2">The sequence shown here is derived from an EMBL/GenBank/DDBJ whole genome shotgun (WGS) entry which is preliminary data.</text>
</comment>
<accession>A0ABX1X723</accession>
<keyword evidence="3" id="KW-1185">Reference proteome</keyword>
<keyword evidence="1" id="KW-0812">Transmembrane</keyword>
<gene>
    <name evidence="2" type="ORF">GC096_09285</name>
</gene>
<keyword evidence="1" id="KW-1133">Transmembrane helix</keyword>
<reference evidence="2 3" key="1">
    <citation type="submission" date="2019-10" db="EMBL/GenBank/DDBJ databases">
        <title>Description of Paenibacillus humi sp. nov.</title>
        <authorList>
            <person name="Carlier A."/>
            <person name="Qi S."/>
        </authorList>
    </citation>
    <scope>NUCLEOTIDE SEQUENCE [LARGE SCALE GENOMIC DNA]</scope>
    <source>
        <strain evidence="2 3">LMG 31461</strain>
    </source>
</reference>
<keyword evidence="1" id="KW-0472">Membrane</keyword>
<name>A0ABX1X723_9BACL</name>
<evidence type="ECO:0000313" key="3">
    <source>
        <dbReference type="Proteomes" id="UP000653578"/>
    </source>
</evidence>
<proteinExistence type="predicted"/>
<dbReference type="EMBL" id="WHNY01000028">
    <property type="protein sequence ID" value="NOU64218.1"/>
    <property type="molecule type" value="Genomic_DNA"/>
</dbReference>